<dbReference type="EMBL" id="GBRH01265080">
    <property type="protein sequence ID" value="JAD32815.1"/>
    <property type="molecule type" value="Transcribed_RNA"/>
</dbReference>
<accession>A0A0A8Z7U0</accession>
<proteinExistence type="predicted"/>
<protein>
    <submittedName>
        <fullName evidence="1">Uncharacterized protein</fullName>
    </submittedName>
</protein>
<reference evidence="1" key="1">
    <citation type="submission" date="2014-09" db="EMBL/GenBank/DDBJ databases">
        <authorList>
            <person name="Magalhaes I.L.F."/>
            <person name="Oliveira U."/>
            <person name="Santos F.R."/>
            <person name="Vidigal T.H.D.A."/>
            <person name="Brescovit A.D."/>
            <person name="Santos A.J."/>
        </authorList>
    </citation>
    <scope>NUCLEOTIDE SEQUENCE</scope>
    <source>
        <tissue evidence="1">Shoot tissue taken approximately 20 cm above the soil surface</tissue>
    </source>
</reference>
<dbReference type="AlphaFoldDB" id="A0A0A8Z7U0"/>
<name>A0A0A8Z7U0_ARUDO</name>
<reference evidence="1" key="2">
    <citation type="journal article" date="2015" name="Data Brief">
        <title>Shoot transcriptome of the giant reed, Arundo donax.</title>
        <authorList>
            <person name="Barrero R.A."/>
            <person name="Guerrero F.D."/>
            <person name="Moolhuijzen P."/>
            <person name="Goolsby J.A."/>
            <person name="Tidwell J."/>
            <person name="Bellgard S.E."/>
            <person name="Bellgard M.I."/>
        </authorList>
    </citation>
    <scope>NUCLEOTIDE SEQUENCE</scope>
    <source>
        <tissue evidence="1">Shoot tissue taken approximately 20 cm above the soil surface</tissue>
    </source>
</reference>
<organism evidence="1">
    <name type="scientific">Arundo donax</name>
    <name type="common">Giant reed</name>
    <name type="synonym">Donax arundinaceus</name>
    <dbReference type="NCBI Taxonomy" id="35708"/>
    <lineage>
        <taxon>Eukaryota</taxon>
        <taxon>Viridiplantae</taxon>
        <taxon>Streptophyta</taxon>
        <taxon>Embryophyta</taxon>
        <taxon>Tracheophyta</taxon>
        <taxon>Spermatophyta</taxon>
        <taxon>Magnoliopsida</taxon>
        <taxon>Liliopsida</taxon>
        <taxon>Poales</taxon>
        <taxon>Poaceae</taxon>
        <taxon>PACMAD clade</taxon>
        <taxon>Arundinoideae</taxon>
        <taxon>Arundineae</taxon>
        <taxon>Arundo</taxon>
    </lineage>
</organism>
<sequence length="29" mass="3319">MTSYFPYADAPYPHLLPPLAMAYKTQSMI</sequence>
<evidence type="ECO:0000313" key="1">
    <source>
        <dbReference type="EMBL" id="JAD32815.1"/>
    </source>
</evidence>